<keyword evidence="3" id="KW-1185">Reference proteome</keyword>
<protein>
    <submittedName>
        <fullName evidence="2">Uncharacterized protein</fullName>
    </submittedName>
</protein>
<feature type="compositionally biased region" description="Basic residues" evidence="1">
    <location>
        <begin position="132"/>
        <end position="141"/>
    </location>
</feature>
<dbReference type="Proteomes" id="UP000324222">
    <property type="component" value="Unassembled WGS sequence"/>
</dbReference>
<comment type="caution">
    <text evidence="2">The sequence shown here is derived from an EMBL/GenBank/DDBJ whole genome shotgun (WGS) entry which is preliminary data.</text>
</comment>
<organism evidence="2 3">
    <name type="scientific">Portunus trituberculatus</name>
    <name type="common">Swimming crab</name>
    <name type="synonym">Neptunus trituberculatus</name>
    <dbReference type="NCBI Taxonomy" id="210409"/>
    <lineage>
        <taxon>Eukaryota</taxon>
        <taxon>Metazoa</taxon>
        <taxon>Ecdysozoa</taxon>
        <taxon>Arthropoda</taxon>
        <taxon>Crustacea</taxon>
        <taxon>Multicrustacea</taxon>
        <taxon>Malacostraca</taxon>
        <taxon>Eumalacostraca</taxon>
        <taxon>Eucarida</taxon>
        <taxon>Decapoda</taxon>
        <taxon>Pleocyemata</taxon>
        <taxon>Brachyura</taxon>
        <taxon>Eubrachyura</taxon>
        <taxon>Portunoidea</taxon>
        <taxon>Portunidae</taxon>
        <taxon>Portuninae</taxon>
        <taxon>Portunus</taxon>
    </lineage>
</organism>
<name>A0A5B7K9D4_PORTR</name>
<evidence type="ECO:0000313" key="2">
    <source>
        <dbReference type="EMBL" id="MPD01669.1"/>
    </source>
</evidence>
<evidence type="ECO:0000313" key="3">
    <source>
        <dbReference type="Proteomes" id="UP000324222"/>
    </source>
</evidence>
<sequence>MSSEESGRCGAAVMPKEKGRERRAGFKKKLAAAAATYNTATVGPPSSPWWYRDRTTSGHSLASGSEDLSLARVCPAGVLLTPWHHPASRLYPCQPTFSLRPFYSSQAILSSQPPNPPPPFTGDNSGPCSRGGRGKRPSSLN</sequence>
<gene>
    <name evidence="2" type="ORF">E2C01_097207</name>
</gene>
<reference evidence="2 3" key="1">
    <citation type="submission" date="2019-05" db="EMBL/GenBank/DDBJ databases">
        <title>Another draft genome of Portunus trituberculatus and its Hox gene families provides insights of decapod evolution.</title>
        <authorList>
            <person name="Jeong J.-H."/>
            <person name="Song I."/>
            <person name="Kim S."/>
            <person name="Choi T."/>
            <person name="Kim D."/>
            <person name="Ryu S."/>
            <person name="Kim W."/>
        </authorList>
    </citation>
    <scope>NUCLEOTIDE SEQUENCE [LARGE SCALE GENOMIC DNA]</scope>
    <source>
        <tissue evidence="2">Muscle</tissue>
    </source>
</reference>
<feature type="region of interest" description="Disordered" evidence="1">
    <location>
        <begin position="107"/>
        <end position="141"/>
    </location>
</feature>
<proteinExistence type="predicted"/>
<accession>A0A5B7K9D4</accession>
<feature type="region of interest" description="Disordered" evidence="1">
    <location>
        <begin position="1"/>
        <end position="24"/>
    </location>
</feature>
<evidence type="ECO:0000256" key="1">
    <source>
        <dbReference type="SAM" id="MobiDB-lite"/>
    </source>
</evidence>
<dbReference type="EMBL" id="VSRR010128114">
    <property type="protein sequence ID" value="MPD01669.1"/>
    <property type="molecule type" value="Genomic_DNA"/>
</dbReference>
<dbReference type="AlphaFoldDB" id="A0A5B7K9D4"/>
<feature type="compositionally biased region" description="Basic and acidic residues" evidence="1">
    <location>
        <begin position="15"/>
        <end position="24"/>
    </location>
</feature>